<keyword evidence="9" id="KW-1185">Reference proteome</keyword>
<feature type="transmembrane region" description="Helical" evidence="6">
    <location>
        <begin position="70"/>
        <end position="88"/>
    </location>
</feature>
<dbReference type="EMBL" id="JBHSQJ010000049">
    <property type="protein sequence ID" value="MFC5908106.1"/>
    <property type="molecule type" value="Genomic_DNA"/>
</dbReference>
<keyword evidence="4 6" id="KW-1133">Transmembrane helix</keyword>
<keyword evidence="2" id="KW-1003">Cell membrane</keyword>
<evidence type="ECO:0000256" key="6">
    <source>
        <dbReference type="SAM" id="Phobius"/>
    </source>
</evidence>
<dbReference type="PANTHER" id="PTHR34187">
    <property type="entry name" value="FGR18P"/>
    <property type="match status" value="1"/>
</dbReference>
<keyword evidence="3 6" id="KW-0812">Transmembrane</keyword>
<dbReference type="RefSeq" id="WP_380583110.1">
    <property type="nucleotide sequence ID" value="NZ_JBHSQJ010000049.1"/>
</dbReference>
<dbReference type="Pfam" id="PF02656">
    <property type="entry name" value="DUF202"/>
    <property type="match status" value="1"/>
</dbReference>
<feature type="domain" description="DUF202" evidence="7">
    <location>
        <begin position="32"/>
        <end position="96"/>
    </location>
</feature>
<accession>A0ABW1G4L7</accession>
<evidence type="ECO:0000256" key="1">
    <source>
        <dbReference type="ARBA" id="ARBA00004651"/>
    </source>
</evidence>
<evidence type="ECO:0000256" key="2">
    <source>
        <dbReference type="ARBA" id="ARBA00022475"/>
    </source>
</evidence>
<dbReference type="InterPro" id="IPR052053">
    <property type="entry name" value="IM_YidH-like"/>
</dbReference>
<organism evidence="8 9">
    <name type="scientific">Streptacidiphilus monticola</name>
    <dbReference type="NCBI Taxonomy" id="2161674"/>
    <lineage>
        <taxon>Bacteria</taxon>
        <taxon>Bacillati</taxon>
        <taxon>Actinomycetota</taxon>
        <taxon>Actinomycetes</taxon>
        <taxon>Kitasatosporales</taxon>
        <taxon>Streptomycetaceae</taxon>
        <taxon>Streptacidiphilus</taxon>
    </lineage>
</organism>
<evidence type="ECO:0000313" key="8">
    <source>
        <dbReference type="EMBL" id="MFC5908106.1"/>
    </source>
</evidence>
<proteinExistence type="predicted"/>
<name>A0ABW1G4L7_9ACTN</name>
<keyword evidence="5 6" id="KW-0472">Membrane</keyword>
<feature type="transmembrane region" description="Helical" evidence="6">
    <location>
        <begin position="41"/>
        <end position="58"/>
    </location>
</feature>
<evidence type="ECO:0000313" key="9">
    <source>
        <dbReference type="Proteomes" id="UP001596174"/>
    </source>
</evidence>
<comment type="caution">
    <text evidence="8">The sequence shown here is derived from an EMBL/GenBank/DDBJ whole genome shotgun (WGS) entry which is preliminary data.</text>
</comment>
<reference evidence="9" key="1">
    <citation type="journal article" date="2019" name="Int. J. Syst. Evol. Microbiol.">
        <title>The Global Catalogue of Microorganisms (GCM) 10K type strain sequencing project: providing services to taxonomists for standard genome sequencing and annotation.</title>
        <authorList>
            <consortium name="The Broad Institute Genomics Platform"/>
            <consortium name="The Broad Institute Genome Sequencing Center for Infectious Disease"/>
            <person name="Wu L."/>
            <person name="Ma J."/>
        </authorList>
    </citation>
    <scope>NUCLEOTIDE SEQUENCE [LARGE SCALE GENOMIC DNA]</scope>
    <source>
        <strain evidence="9">JCM 4816</strain>
    </source>
</reference>
<protein>
    <submittedName>
        <fullName evidence="8">YidH family protein</fullName>
    </submittedName>
</protein>
<sequence>MPPGSEPEDRSGLFRRLDREDVYGEGEEPDPRFTLANERTFLAWQRTALALMAAGVGIKALTAHTAERDVVAVVLVLLGLGCAITALLRWGATERAMRTGRPLPRFRAAFPLAVALAAVAALLAAMLFLR</sequence>
<evidence type="ECO:0000259" key="7">
    <source>
        <dbReference type="Pfam" id="PF02656"/>
    </source>
</evidence>
<evidence type="ECO:0000256" key="3">
    <source>
        <dbReference type="ARBA" id="ARBA00022692"/>
    </source>
</evidence>
<dbReference type="Proteomes" id="UP001596174">
    <property type="component" value="Unassembled WGS sequence"/>
</dbReference>
<gene>
    <name evidence="8" type="ORF">ACFP3V_12880</name>
</gene>
<evidence type="ECO:0000256" key="5">
    <source>
        <dbReference type="ARBA" id="ARBA00023136"/>
    </source>
</evidence>
<evidence type="ECO:0000256" key="4">
    <source>
        <dbReference type="ARBA" id="ARBA00022989"/>
    </source>
</evidence>
<feature type="transmembrane region" description="Helical" evidence="6">
    <location>
        <begin position="108"/>
        <end position="129"/>
    </location>
</feature>
<dbReference type="InterPro" id="IPR003807">
    <property type="entry name" value="DUF202"/>
</dbReference>
<comment type="subcellular location">
    <subcellularLocation>
        <location evidence="1">Cell membrane</location>
        <topology evidence="1">Multi-pass membrane protein</topology>
    </subcellularLocation>
</comment>
<dbReference type="PANTHER" id="PTHR34187:SF2">
    <property type="entry name" value="DUF202 DOMAIN-CONTAINING PROTEIN"/>
    <property type="match status" value="1"/>
</dbReference>